<dbReference type="AlphaFoldDB" id="A0A6N9NNH2"/>
<dbReference type="Proteomes" id="UP000470771">
    <property type="component" value="Unassembled WGS sequence"/>
</dbReference>
<dbReference type="Pfam" id="PF03572">
    <property type="entry name" value="Peptidase_S41"/>
    <property type="match status" value="1"/>
</dbReference>
<keyword evidence="3" id="KW-1185">Reference proteome</keyword>
<evidence type="ECO:0000313" key="3">
    <source>
        <dbReference type="Proteomes" id="UP000470771"/>
    </source>
</evidence>
<proteinExistence type="predicted"/>
<accession>A0A6N9NNH2</accession>
<dbReference type="RefSeq" id="WP_160634348.1">
    <property type="nucleotide sequence ID" value="NZ_WWNE01000018.1"/>
</dbReference>
<protein>
    <recommendedName>
        <fullName evidence="1">Tail specific protease domain-containing protein</fullName>
    </recommendedName>
</protein>
<evidence type="ECO:0000259" key="1">
    <source>
        <dbReference type="SMART" id="SM00245"/>
    </source>
</evidence>
<dbReference type="InterPro" id="IPR029045">
    <property type="entry name" value="ClpP/crotonase-like_dom_sf"/>
</dbReference>
<dbReference type="PANTHER" id="PTHR11261">
    <property type="entry name" value="INTERPHOTORECEPTOR RETINOID-BINDING PROTEIN"/>
    <property type="match status" value="1"/>
</dbReference>
<dbReference type="Gene3D" id="3.30.750.44">
    <property type="match status" value="1"/>
</dbReference>
<dbReference type="SMART" id="SM00245">
    <property type="entry name" value="TSPc"/>
    <property type="match status" value="1"/>
</dbReference>
<organism evidence="2 3">
    <name type="scientific">Acidiluteibacter ferrifornacis</name>
    <dbReference type="NCBI Taxonomy" id="2692424"/>
    <lineage>
        <taxon>Bacteria</taxon>
        <taxon>Pseudomonadati</taxon>
        <taxon>Bacteroidota</taxon>
        <taxon>Flavobacteriia</taxon>
        <taxon>Flavobacteriales</taxon>
        <taxon>Cryomorphaceae</taxon>
        <taxon>Acidiluteibacter</taxon>
    </lineage>
</organism>
<dbReference type="GO" id="GO:0006508">
    <property type="term" value="P:proteolysis"/>
    <property type="evidence" value="ECO:0007669"/>
    <property type="project" value="InterPro"/>
</dbReference>
<dbReference type="EMBL" id="WWNE01000018">
    <property type="protein sequence ID" value="NBG67402.1"/>
    <property type="molecule type" value="Genomic_DNA"/>
</dbReference>
<name>A0A6N9NNH2_9FLAO</name>
<dbReference type="InterPro" id="IPR005151">
    <property type="entry name" value="Tail-specific_protease"/>
</dbReference>
<dbReference type="GO" id="GO:0008236">
    <property type="term" value="F:serine-type peptidase activity"/>
    <property type="evidence" value="ECO:0007669"/>
    <property type="project" value="InterPro"/>
</dbReference>
<evidence type="ECO:0000313" key="2">
    <source>
        <dbReference type="EMBL" id="NBG67402.1"/>
    </source>
</evidence>
<sequence>MKHLFTSILAFSFFLFGYGQSTPSIMGSDAVEIVDELSTKILSDYLYPKKAEIIATRLNNYRNQLISNEMIETKVFTDDVNAIMFDATKDHHLKFYFDQQKFETFQEKNQTIIDSLEREQYRRVNFGVQKVENLTNNIGLLRLNKFQRYEDVQEVLLGAMMTLANSDAVIIDLRINGGGDGRTKEYLEAFFLSKEEYFNRETEFINTTEYRAIKGSCSICSQLERVPLYILTGNGTFSAAEGFCYDIQQSGRGQIIGTKTKGGGHSGSSIALKNGFLVFIPISGKSSPIEGIGIIPNQETREDLALLAAKKRIIDDFISECSDSNLLQQYKWNSQTINAYLANHQLSNQILESFEGEYSAGFSVKVIDSNLYLVNDEKEMKSKLIAIDEGYFIASEKNDFGEGNYRIQFLNDGQAKLQVNLGVKVAEMPLKKKN</sequence>
<reference evidence="2 3" key="1">
    <citation type="submission" date="2019-12" db="EMBL/GenBank/DDBJ databases">
        <authorList>
            <person name="Zhao J."/>
        </authorList>
    </citation>
    <scope>NUCLEOTIDE SEQUENCE [LARGE SCALE GENOMIC DNA]</scope>
    <source>
        <strain evidence="2 3">S-15</strain>
    </source>
</reference>
<gene>
    <name evidence="2" type="ORF">GQN54_14845</name>
</gene>
<dbReference type="Gene3D" id="3.90.226.10">
    <property type="entry name" value="2-enoyl-CoA Hydratase, Chain A, domain 1"/>
    <property type="match status" value="1"/>
</dbReference>
<comment type="caution">
    <text evidence="2">The sequence shown here is derived from an EMBL/GenBank/DDBJ whole genome shotgun (WGS) entry which is preliminary data.</text>
</comment>
<dbReference type="PANTHER" id="PTHR11261:SF3">
    <property type="entry name" value="RETINOL-BINDING PROTEIN 3"/>
    <property type="match status" value="1"/>
</dbReference>
<dbReference type="SUPFAM" id="SSF52096">
    <property type="entry name" value="ClpP/crotonase"/>
    <property type="match status" value="1"/>
</dbReference>
<feature type="domain" description="Tail specific protease" evidence="1">
    <location>
        <begin position="107"/>
        <end position="301"/>
    </location>
</feature>